<gene>
    <name evidence="1" type="ORF">LTS18_012699</name>
</gene>
<reference evidence="1" key="1">
    <citation type="submission" date="2024-09" db="EMBL/GenBank/DDBJ databases">
        <title>Black Yeasts Isolated from many extreme environments.</title>
        <authorList>
            <person name="Coleine C."/>
            <person name="Stajich J.E."/>
            <person name="Selbmann L."/>
        </authorList>
    </citation>
    <scope>NUCLEOTIDE SEQUENCE</scope>
    <source>
        <strain evidence="1">CCFEE 5737</strain>
    </source>
</reference>
<dbReference type="Proteomes" id="UP001186974">
    <property type="component" value="Unassembled WGS sequence"/>
</dbReference>
<keyword evidence="2" id="KW-1185">Reference proteome</keyword>
<organism evidence="1 2">
    <name type="scientific">Coniosporium uncinatum</name>
    <dbReference type="NCBI Taxonomy" id="93489"/>
    <lineage>
        <taxon>Eukaryota</taxon>
        <taxon>Fungi</taxon>
        <taxon>Dikarya</taxon>
        <taxon>Ascomycota</taxon>
        <taxon>Pezizomycotina</taxon>
        <taxon>Dothideomycetes</taxon>
        <taxon>Dothideomycetes incertae sedis</taxon>
        <taxon>Coniosporium</taxon>
    </lineage>
</organism>
<comment type="caution">
    <text evidence="1">The sequence shown here is derived from an EMBL/GenBank/DDBJ whole genome shotgun (WGS) entry which is preliminary data.</text>
</comment>
<sequence length="460" mass="50875">MLARRLVFLLSIFLPSNSGFPESILSGRPGTSSSFRGYSKSPPPGVSLSREVSLRRTINRRAKSSHQRLRRENSQPDERSLSTSNPDAYKESDSRIRDLHSRRPSDAISIKHLTVSPDEDNAPTRKSSATTTSTVTPTAAVSVAHFVNPRQSLMESDFHRADCQDSVASDLKQSLHRNSSGTDSIDSQSGSRWGSFKSFWSAAPRRESSTDYSDVFQYTDEGLGISAGKVMAEPEARRNSKLEEMVRELHKTPVDPTRLEVVLPPQDTLPMPQPHIEVTNTNLHQHVGNAVSTSMRRAPAADDFTPSLSRPIPQRKKTTQETLKMSVNSNDGVIDVQIPNSDFGSPLQSPPIVSFNTSSSYSSLGQSSIWSQAYVEPDRPMNVAGFLGRFHPDFSMQATGSYSTLEQEIREAMRTEPTPASAITTPSLDTAHSERWVDVCSSLIADANTFTIKRLRLRRL</sequence>
<accession>A0ACC3CX15</accession>
<name>A0ACC3CX15_9PEZI</name>
<protein>
    <submittedName>
        <fullName evidence="1">Uncharacterized protein</fullName>
    </submittedName>
</protein>
<evidence type="ECO:0000313" key="1">
    <source>
        <dbReference type="EMBL" id="KAK3049721.1"/>
    </source>
</evidence>
<dbReference type="EMBL" id="JAWDJW010010176">
    <property type="protein sequence ID" value="KAK3049721.1"/>
    <property type="molecule type" value="Genomic_DNA"/>
</dbReference>
<proteinExistence type="predicted"/>
<feature type="non-terminal residue" evidence="1">
    <location>
        <position position="460"/>
    </location>
</feature>
<evidence type="ECO:0000313" key="2">
    <source>
        <dbReference type="Proteomes" id="UP001186974"/>
    </source>
</evidence>